<keyword evidence="1" id="KW-1133">Transmembrane helix</keyword>
<proteinExistence type="predicted"/>
<dbReference type="RefSeq" id="WP_320883813.1">
    <property type="nucleotide sequence ID" value="NZ_BAABZA010000010.1"/>
</dbReference>
<feature type="transmembrane region" description="Helical" evidence="1">
    <location>
        <begin position="6"/>
        <end position="24"/>
    </location>
</feature>
<reference evidence="2" key="1">
    <citation type="submission" date="2022-03" db="EMBL/GenBank/DDBJ databases">
        <title>First case of bacteraemia caused by Dielma fastidiosa in a patient hospitalised with diverticulitis.</title>
        <authorList>
            <person name="Forman-Ankjaer B."/>
            <person name="Hvid-Jensen F."/>
            <person name="Kobel C.M."/>
            <person name="Greve T."/>
        </authorList>
    </citation>
    <scope>NUCLEOTIDE SEQUENCE</scope>
    <source>
        <strain evidence="2">AUH_DF_2021</strain>
    </source>
</reference>
<organism evidence="2 3">
    <name type="scientific">Dielma fastidiosa</name>
    <dbReference type="NCBI Taxonomy" id="1034346"/>
    <lineage>
        <taxon>Bacteria</taxon>
        <taxon>Bacillati</taxon>
        <taxon>Bacillota</taxon>
        <taxon>Erysipelotrichia</taxon>
        <taxon>Erysipelotrichales</taxon>
        <taxon>Erysipelotrichaceae</taxon>
        <taxon>Dielma</taxon>
    </lineage>
</organism>
<evidence type="ECO:0000313" key="2">
    <source>
        <dbReference type="EMBL" id="MDY5168588.1"/>
    </source>
</evidence>
<gene>
    <name evidence="2" type="ORF">MQE39_10725</name>
</gene>
<sequence length="119" mass="13883">MEQWINTIFDVLKIIVIPLFCYVYKDLKNSIQKNNEEVKACININNENISSLRKEVMNEISKNDEKIEKVHSELNQLKSDLPLVYTLREDHIRALNSVDAAINKVSRKIDKLIEIKKEG</sequence>
<evidence type="ECO:0000313" key="3">
    <source>
        <dbReference type="Proteomes" id="UP001276902"/>
    </source>
</evidence>
<keyword evidence="1" id="KW-0812">Transmembrane</keyword>
<keyword evidence="1" id="KW-0472">Membrane</keyword>
<comment type="caution">
    <text evidence="2">The sequence shown here is derived from an EMBL/GenBank/DDBJ whole genome shotgun (WGS) entry which is preliminary data.</text>
</comment>
<dbReference type="AlphaFoldDB" id="A0AB35UKK2"/>
<evidence type="ECO:0000256" key="1">
    <source>
        <dbReference type="SAM" id="Phobius"/>
    </source>
</evidence>
<dbReference type="EMBL" id="JALDAW010000016">
    <property type="protein sequence ID" value="MDY5168588.1"/>
    <property type="molecule type" value="Genomic_DNA"/>
</dbReference>
<name>A0AB35UKK2_9FIRM</name>
<accession>A0AB35UKK2</accession>
<dbReference type="Proteomes" id="UP001276902">
    <property type="component" value="Unassembled WGS sequence"/>
</dbReference>
<protein>
    <submittedName>
        <fullName evidence="2">Uncharacterized protein</fullName>
    </submittedName>
</protein>